<keyword evidence="3" id="KW-1185">Reference proteome</keyword>
<protein>
    <submittedName>
        <fullName evidence="2">Uncharacterized protein</fullName>
    </submittedName>
</protein>
<sequence>MHPSSIQPPTMHLHRSHSSRPPTIISVSSSAERFEHSFSLERRGQKWLTLFVRSRSRSPLTAPVYIEGDTITGRVELDLDRPETIKGVAVAVQASVMSVGQEELQFLSIEQILWPPDPQTNRPDKTIRPVCLAIYVDAPNPNYNQHIDERPDFDA</sequence>
<evidence type="ECO:0000313" key="2">
    <source>
        <dbReference type="EMBL" id="KAK7032322.1"/>
    </source>
</evidence>
<gene>
    <name evidence="2" type="ORF">VNI00_013281</name>
</gene>
<dbReference type="EMBL" id="JAYKXP010000066">
    <property type="protein sequence ID" value="KAK7032322.1"/>
    <property type="molecule type" value="Genomic_DNA"/>
</dbReference>
<organism evidence="2 3">
    <name type="scientific">Paramarasmius palmivorus</name>
    <dbReference type="NCBI Taxonomy" id="297713"/>
    <lineage>
        <taxon>Eukaryota</taxon>
        <taxon>Fungi</taxon>
        <taxon>Dikarya</taxon>
        <taxon>Basidiomycota</taxon>
        <taxon>Agaricomycotina</taxon>
        <taxon>Agaricomycetes</taxon>
        <taxon>Agaricomycetidae</taxon>
        <taxon>Agaricales</taxon>
        <taxon>Marasmiineae</taxon>
        <taxon>Marasmiaceae</taxon>
        <taxon>Paramarasmius</taxon>
    </lineage>
</organism>
<accession>A0AAW0C115</accession>
<name>A0AAW0C115_9AGAR</name>
<feature type="region of interest" description="Disordered" evidence="1">
    <location>
        <begin position="1"/>
        <end position="22"/>
    </location>
</feature>
<comment type="caution">
    <text evidence="2">The sequence shown here is derived from an EMBL/GenBank/DDBJ whole genome shotgun (WGS) entry which is preliminary data.</text>
</comment>
<dbReference type="InterPro" id="IPR014752">
    <property type="entry name" value="Arrestin-like_C"/>
</dbReference>
<dbReference type="Gene3D" id="2.60.40.640">
    <property type="match status" value="1"/>
</dbReference>
<dbReference type="AlphaFoldDB" id="A0AAW0C115"/>
<dbReference type="Proteomes" id="UP001383192">
    <property type="component" value="Unassembled WGS sequence"/>
</dbReference>
<evidence type="ECO:0000256" key="1">
    <source>
        <dbReference type="SAM" id="MobiDB-lite"/>
    </source>
</evidence>
<proteinExistence type="predicted"/>
<evidence type="ECO:0000313" key="3">
    <source>
        <dbReference type="Proteomes" id="UP001383192"/>
    </source>
</evidence>
<reference evidence="2 3" key="1">
    <citation type="submission" date="2024-01" db="EMBL/GenBank/DDBJ databases">
        <title>A draft genome for a cacao thread blight-causing isolate of Paramarasmius palmivorus.</title>
        <authorList>
            <person name="Baruah I.K."/>
            <person name="Bukari Y."/>
            <person name="Amoako-Attah I."/>
            <person name="Meinhardt L.W."/>
            <person name="Bailey B.A."/>
            <person name="Cohen S.P."/>
        </authorList>
    </citation>
    <scope>NUCLEOTIDE SEQUENCE [LARGE SCALE GENOMIC DNA]</scope>
    <source>
        <strain evidence="2 3">GH-12</strain>
    </source>
</reference>